<dbReference type="PANTHER" id="PTHR48081">
    <property type="entry name" value="AB HYDROLASE SUPERFAMILY PROTEIN C4A8.06C"/>
    <property type="match status" value="1"/>
</dbReference>
<evidence type="ECO:0000313" key="4">
    <source>
        <dbReference type="EMBL" id="EPE24941.1"/>
    </source>
</evidence>
<dbReference type="Gene3D" id="3.40.50.1820">
    <property type="entry name" value="alpha/beta hydrolase"/>
    <property type="match status" value="1"/>
</dbReference>
<dbReference type="InterPro" id="IPR029058">
    <property type="entry name" value="AB_hydrolase_fold"/>
</dbReference>
<dbReference type="InterPro" id="IPR013094">
    <property type="entry name" value="AB_hydrolase_3"/>
</dbReference>
<evidence type="ECO:0000313" key="5">
    <source>
        <dbReference type="Proteomes" id="UP000016922"/>
    </source>
</evidence>
<feature type="transmembrane region" description="Helical" evidence="2">
    <location>
        <begin position="20"/>
        <end position="43"/>
    </location>
</feature>
<evidence type="ECO:0000259" key="3">
    <source>
        <dbReference type="Pfam" id="PF07859"/>
    </source>
</evidence>
<evidence type="ECO:0000256" key="1">
    <source>
        <dbReference type="ARBA" id="ARBA00022801"/>
    </source>
</evidence>
<dbReference type="KEGG" id="glz:GLAREA_11522"/>
<dbReference type="InterPro" id="IPR050300">
    <property type="entry name" value="GDXG_lipolytic_enzyme"/>
</dbReference>
<keyword evidence="2" id="KW-1133">Transmembrane helix</keyword>
<keyword evidence="1 4" id="KW-0378">Hydrolase</keyword>
<dbReference type="PANTHER" id="PTHR48081:SF8">
    <property type="entry name" value="ALPHA_BETA HYDROLASE FOLD-3 DOMAIN-CONTAINING PROTEIN-RELATED"/>
    <property type="match status" value="1"/>
</dbReference>
<evidence type="ECO:0000256" key="2">
    <source>
        <dbReference type="SAM" id="Phobius"/>
    </source>
</evidence>
<sequence>MVASNKHPLVAYQPFKFLFQLAYFTTIIARLPLWLTLAFFAPLRPHPKWTAKQTFMAQVAYALTDLKSRIGVTSKLSLEQGKEEDRFQVIEPSNSEAYKGPLTSLIVKPGSVGGTWYPKAPGKDIASKIVVLYLHGGAFVEGDGRNEFCGYPVKTMIERGGVDAVFSLQYRLSGWMGVNPFPAALQDALTAYLFLVEKVQIPSHQIVLCGDSAGGNLAITLLRYLEEFGTTIPRPRCVTLFSPWVAPFDYNTEQNPNRNSDFLPTSFLRWGAHTYADGLLNSPSDPYITPLGNPFATSVPIFVNAGNAEIFFVANKKWVKQMKDVKDNHVDFHEEDAALHDTFLLASILGFEESAQEVILKMGTFVRKC</sequence>
<protein>
    <submittedName>
        <fullName evidence="4">Alpha/beta-Hydrolase</fullName>
    </submittedName>
</protein>
<dbReference type="OrthoDB" id="2152029at2759"/>
<gene>
    <name evidence="4" type="ORF">GLAREA_11522</name>
</gene>
<dbReference type="OMA" id="SLWVQYR"/>
<dbReference type="GO" id="GO:0016787">
    <property type="term" value="F:hydrolase activity"/>
    <property type="evidence" value="ECO:0007669"/>
    <property type="project" value="UniProtKB-KW"/>
</dbReference>
<dbReference type="SUPFAM" id="SSF53474">
    <property type="entry name" value="alpha/beta-Hydrolases"/>
    <property type="match status" value="1"/>
</dbReference>
<proteinExistence type="predicted"/>
<accession>S3CYN3</accession>
<dbReference type="AlphaFoldDB" id="S3CYN3"/>
<organism evidence="4 5">
    <name type="scientific">Glarea lozoyensis (strain ATCC 20868 / MF5171)</name>
    <dbReference type="NCBI Taxonomy" id="1116229"/>
    <lineage>
        <taxon>Eukaryota</taxon>
        <taxon>Fungi</taxon>
        <taxon>Dikarya</taxon>
        <taxon>Ascomycota</taxon>
        <taxon>Pezizomycotina</taxon>
        <taxon>Leotiomycetes</taxon>
        <taxon>Helotiales</taxon>
        <taxon>Helotiaceae</taxon>
        <taxon>Glarea</taxon>
    </lineage>
</organism>
<dbReference type="EMBL" id="KE145372">
    <property type="protein sequence ID" value="EPE24941.1"/>
    <property type="molecule type" value="Genomic_DNA"/>
</dbReference>
<dbReference type="GeneID" id="19470563"/>
<dbReference type="Proteomes" id="UP000016922">
    <property type="component" value="Unassembled WGS sequence"/>
</dbReference>
<keyword evidence="2" id="KW-0472">Membrane</keyword>
<dbReference type="RefSeq" id="XP_008087856.1">
    <property type="nucleotide sequence ID" value="XM_008089665.1"/>
</dbReference>
<keyword evidence="2" id="KW-0812">Transmembrane</keyword>
<dbReference type="eggNOG" id="ENOG502S05E">
    <property type="taxonomic scope" value="Eukaryota"/>
</dbReference>
<reference evidence="4 5" key="1">
    <citation type="journal article" date="2013" name="BMC Genomics">
        <title>Genomics-driven discovery of the pneumocandin biosynthetic gene cluster in the fungus Glarea lozoyensis.</title>
        <authorList>
            <person name="Chen L."/>
            <person name="Yue Q."/>
            <person name="Zhang X."/>
            <person name="Xiang M."/>
            <person name="Wang C."/>
            <person name="Li S."/>
            <person name="Che Y."/>
            <person name="Ortiz-Lopez F.J."/>
            <person name="Bills G.F."/>
            <person name="Liu X."/>
            <person name="An Z."/>
        </authorList>
    </citation>
    <scope>NUCLEOTIDE SEQUENCE [LARGE SCALE GENOMIC DNA]</scope>
    <source>
        <strain evidence="5">ATCC 20868 / MF5171</strain>
    </source>
</reference>
<feature type="domain" description="Alpha/beta hydrolase fold-3" evidence="3">
    <location>
        <begin position="131"/>
        <end position="342"/>
    </location>
</feature>
<keyword evidence="5" id="KW-1185">Reference proteome</keyword>
<dbReference type="HOGENOM" id="CLU_019364_0_0_1"/>
<dbReference type="Pfam" id="PF07859">
    <property type="entry name" value="Abhydrolase_3"/>
    <property type="match status" value="1"/>
</dbReference>
<name>S3CYN3_GLAL2</name>